<dbReference type="NCBIfam" id="TIGR02937">
    <property type="entry name" value="sigma70-ECF"/>
    <property type="match status" value="1"/>
</dbReference>
<evidence type="ECO:0000256" key="4">
    <source>
        <dbReference type="ARBA" id="ARBA00023163"/>
    </source>
</evidence>
<evidence type="ECO:0000256" key="5">
    <source>
        <dbReference type="SAM" id="MobiDB-lite"/>
    </source>
</evidence>
<feature type="domain" description="RNA polymerase sigma-70 region 2" evidence="6">
    <location>
        <begin position="50"/>
        <end position="117"/>
    </location>
</feature>
<sequence>MVREGYGRLRQKNGSTSRGTMSSDRNGSSERITTLVLRAQDGDVDSFERLVDTYQAPLLRLAFRMLGNRADAEDVAQESLMNAWVKLDLLETPQAFPTWLYRQAVNKCRDILRSPRRDSTVPIDEAPEGNPVWTDTRASSDPQRAAENSSSMDALSAMLQKLPAEQRACWILREQTELSYGEISQTLAIPEATVRGRLARARKTLANEMKEWQ</sequence>
<keyword evidence="9" id="KW-1185">Reference proteome</keyword>
<accession>A0A7K1LJI3</accession>
<feature type="compositionally biased region" description="Polar residues" evidence="5">
    <location>
        <begin position="136"/>
        <end position="152"/>
    </location>
</feature>
<comment type="similarity">
    <text evidence="1">Belongs to the sigma-70 factor family. ECF subfamily.</text>
</comment>
<dbReference type="Gene3D" id="1.10.10.10">
    <property type="entry name" value="Winged helix-like DNA-binding domain superfamily/Winged helix DNA-binding domain"/>
    <property type="match status" value="1"/>
</dbReference>
<evidence type="ECO:0000313" key="8">
    <source>
        <dbReference type="EMBL" id="MUN55338.1"/>
    </source>
</evidence>
<evidence type="ECO:0000259" key="6">
    <source>
        <dbReference type="Pfam" id="PF04542"/>
    </source>
</evidence>
<dbReference type="GO" id="GO:0003677">
    <property type="term" value="F:DNA binding"/>
    <property type="evidence" value="ECO:0007669"/>
    <property type="project" value="InterPro"/>
</dbReference>
<organism evidence="8 9">
    <name type="scientific">Rothia koreensis</name>
    <dbReference type="NCBI Taxonomy" id="592378"/>
    <lineage>
        <taxon>Bacteria</taxon>
        <taxon>Bacillati</taxon>
        <taxon>Actinomycetota</taxon>
        <taxon>Actinomycetes</taxon>
        <taxon>Micrococcales</taxon>
        <taxon>Micrococcaceae</taxon>
        <taxon>Rothia</taxon>
    </lineage>
</organism>
<feature type="compositionally biased region" description="Polar residues" evidence="5">
    <location>
        <begin position="12"/>
        <end position="31"/>
    </location>
</feature>
<dbReference type="Pfam" id="PF04542">
    <property type="entry name" value="Sigma70_r2"/>
    <property type="match status" value="1"/>
</dbReference>
<dbReference type="InterPro" id="IPR039425">
    <property type="entry name" value="RNA_pol_sigma-70-like"/>
</dbReference>
<dbReference type="InterPro" id="IPR036388">
    <property type="entry name" value="WH-like_DNA-bd_sf"/>
</dbReference>
<dbReference type="InterPro" id="IPR007627">
    <property type="entry name" value="RNA_pol_sigma70_r2"/>
</dbReference>
<dbReference type="PANTHER" id="PTHR43133:SF60">
    <property type="entry name" value="RNA POLYMERASE SIGMA FACTOR SIGV"/>
    <property type="match status" value="1"/>
</dbReference>
<keyword evidence="3" id="KW-0731">Sigma factor</keyword>
<dbReference type="SUPFAM" id="SSF88659">
    <property type="entry name" value="Sigma3 and sigma4 domains of RNA polymerase sigma factors"/>
    <property type="match status" value="1"/>
</dbReference>
<feature type="region of interest" description="Disordered" evidence="5">
    <location>
        <begin position="1"/>
        <end position="31"/>
    </location>
</feature>
<feature type="region of interest" description="Disordered" evidence="5">
    <location>
        <begin position="119"/>
        <end position="152"/>
    </location>
</feature>
<dbReference type="SUPFAM" id="SSF88946">
    <property type="entry name" value="Sigma2 domain of RNA polymerase sigma factors"/>
    <property type="match status" value="1"/>
</dbReference>
<dbReference type="EMBL" id="WOGT01000005">
    <property type="protein sequence ID" value="MUN55338.1"/>
    <property type="molecule type" value="Genomic_DNA"/>
</dbReference>
<evidence type="ECO:0000256" key="1">
    <source>
        <dbReference type="ARBA" id="ARBA00010641"/>
    </source>
</evidence>
<dbReference type="InterPro" id="IPR013324">
    <property type="entry name" value="RNA_pol_sigma_r3/r4-like"/>
</dbReference>
<evidence type="ECO:0000256" key="2">
    <source>
        <dbReference type="ARBA" id="ARBA00023015"/>
    </source>
</evidence>
<keyword evidence="4" id="KW-0804">Transcription</keyword>
<comment type="caution">
    <text evidence="8">The sequence shown here is derived from an EMBL/GenBank/DDBJ whole genome shotgun (WGS) entry which is preliminary data.</text>
</comment>
<dbReference type="Proteomes" id="UP000462152">
    <property type="component" value="Unassembled WGS sequence"/>
</dbReference>
<dbReference type="AlphaFoldDB" id="A0A7K1LJI3"/>
<dbReference type="PANTHER" id="PTHR43133">
    <property type="entry name" value="RNA POLYMERASE ECF-TYPE SIGMA FACTO"/>
    <property type="match status" value="1"/>
</dbReference>
<dbReference type="GO" id="GO:0016987">
    <property type="term" value="F:sigma factor activity"/>
    <property type="evidence" value="ECO:0007669"/>
    <property type="project" value="UniProtKB-KW"/>
</dbReference>
<name>A0A7K1LJI3_9MICC</name>
<dbReference type="InterPro" id="IPR013325">
    <property type="entry name" value="RNA_pol_sigma_r2"/>
</dbReference>
<dbReference type="Gene3D" id="1.10.1740.10">
    <property type="match status" value="1"/>
</dbReference>
<dbReference type="Pfam" id="PF08281">
    <property type="entry name" value="Sigma70_r4_2"/>
    <property type="match status" value="1"/>
</dbReference>
<dbReference type="CDD" id="cd06171">
    <property type="entry name" value="Sigma70_r4"/>
    <property type="match status" value="1"/>
</dbReference>
<gene>
    <name evidence="8" type="ORF">GMA10_08975</name>
</gene>
<dbReference type="GO" id="GO:0006352">
    <property type="term" value="P:DNA-templated transcription initiation"/>
    <property type="evidence" value="ECO:0007669"/>
    <property type="project" value="InterPro"/>
</dbReference>
<protein>
    <submittedName>
        <fullName evidence="8">Sigma-70 family RNA polymerase sigma factor</fullName>
    </submittedName>
</protein>
<evidence type="ECO:0000256" key="3">
    <source>
        <dbReference type="ARBA" id="ARBA00023082"/>
    </source>
</evidence>
<dbReference type="InterPro" id="IPR014284">
    <property type="entry name" value="RNA_pol_sigma-70_dom"/>
</dbReference>
<keyword evidence="2" id="KW-0805">Transcription regulation</keyword>
<feature type="domain" description="RNA polymerase sigma factor 70 region 4 type 2" evidence="7">
    <location>
        <begin position="153"/>
        <end position="205"/>
    </location>
</feature>
<reference evidence="8 9" key="1">
    <citation type="submission" date="2019-12" db="EMBL/GenBank/DDBJ databases">
        <authorList>
            <person name="Li J."/>
            <person name="Shi Y."/>
            <person name="Xu G."/>
            <person name="Xiao D."/>
            <person name="Ran X."/>
        </authorList>
    </citation>
    <scope>NUCLEOTIDE SEQUENCE [LARGE SCALE GENOMIC DNA]</scope>
    <source>
        <strain evidence="8 9">JCM 15915</strain>
    </source>
</reference>
<proteinExistence type="inferred from homology"/>
<evidence type="ECO:0000259" key="7">
    <source>
        <dbReference type="Pfam" id="PF08281"/>
    </source>
</evidence>
<evidence type="ECO:0000313" key="9">
    <source>
        <dbReference type="Proteomes" id="UP000462152"/>
    </source>
</evidence>
<dbReference type="InterPro" id="IPR013249">
    <property type="entry name" value="RNA_pol_sigma70_r4_t2"/>
</dbReference>